<gene>
    <name evidence="2" type="ORF">Pfra01_002788000</name>
</gene>
<dbReference type="Pfam" id="PF07727">
    <property type="entry name" value="RVT_2"/>
    <property type="match status" value="1"/>
</dbReference>
<sequence>MPALNVLEKIIYEDVSAGLKPIKPKWVYDIKTDSHDYVIRVRSRLVALRNFQCPGINFHDTFSLVAQMSPFRLMVGLAAELDLKLFSGYINTAYLNADLGIKQYVSSMEAFPCEVDEHI</sequence>
<accession>A0A9W7D972</accession>
<keyword evidence="3" id="KW-1185">Reference proteome</keyword>
<reference evidence="2" key="1">
    <citation type="submission" date="2023-04" db="EMBL/GenBank/DDBJ databases">
        <title>Phytophthora fragariaefolia NBRC 109709.</title>
        <authorList>
            <person name="Ichikawa N."/>
            <person name="Sato H."/>
            <person name="Tonouchi N."/>
        </authorList>
    </citation>
    <scope>NUCLEOTIDE SEQUENCE</scope>
    <source>
        <strain evidence="2">NBRC 109709</strain>
    </source>
</reference>
<proteinExistence type="predicted"/>
<protein>
    <submittedName>
        <fullName evidence="2">Unnamed protein product</fullName>
    </submittedName>
</protein>
<dbReference type="EMBL" id="BSXT01007534">
    <property type="protein sequence ID" value="GMF63897.1"/>
    <property type="molecule type" value="Genomic_DNA"/>
</dbReference>
<comment type="caution">
    <text evidence="2">The sequence shown here is derived from an EMBL/GenBank/DDBJ whole genome shotgun (WGS) entry which is preliminary data.</text>
</comment>
<evidence type="ECO:0000313" key="2">
    <source>
        <dbReference type="EMBL" id="GMF63897.1"/>
    </source>
</evidence>
<feature type="domain" description="Reverse transcriptase Ty1/copia-type" evidence="1">
    <location>
        <begin position="17"/>
        <end position="111"/>
    </location>
</feature>
<evidence type="ECO:0000259" key="1">
    <source>
        <dbReference type="Pfam" id="PF07727"/>
    </source>
</evidence>
<dbReference type="OrthoDB" id="126447at2759"/>
<organism evidence="2 3">
    <name type="scientific">Phytophthora fragariaefolia</name>
    <dbReference type="NCBI Taxonomy" id="1490495"/>
    <lineage>
        <taxon>Eukaryota</taxon>
        <taxon>Sar</taxon>
        <taxon>Stramenopiles</taxon>
        <taxon>Oomycota</taxon>
        <taxon>Peronosporomycetes</taxon>
        <taxon>Peronosporales</taxon>
        <taxon>Peronosporaceae</taxon>
        <taxon>Phytophthora</taxon>
    </lineage>
</organism>
<dbReference type="AlphaFoldDB" id="A0A9W7D972"/>
<dbReference type="InterPro" id="IPR013103">
    <property type="entry name" value="RVT_2"/>
</dbReference>
<dbReference type="Proteomes" id="UP001165121">
    <property type="component" value="Unassembled WGS sequence"/>
</dbReference>
<name>A0A9W7D972_9STRA</name>
<evidence type="ECO:0000313" key="3">
    <source>
        <dbReference type="Proteomes" id="UP001165121"/>
    </source>
</evidence>